<reference evidence="1 2" key="1">
    <citation type="submission" date="2017-03" db="EMBL/GenBank/DDBJ databases">
        <authorList>
            <person name="Afonso C.L."/>
            <person name="Miller P.J."/>
            <person name="Scott M.A."/>
            <person name="Spackman E."/>
            <person name="Goraichik I."/>
            <person name="Dimitrov K.M."/>
            <person name="Suarez D.L."/>
            <person name="Swayne D.E."/>
        </authorList>
    </citation>
    <scope>NUCLEOTIDE SEQUENCE [LARGE SCALE GENOMIC DNA]</scope>
    <source>
        <strain evidence="2">6(3)</strain>
    </source>
</reference>
<dbReference type="EC" id="3.5.1.16" evidence="1"/>
<dbReference type="AlphaFoldDB" id="A0A2H1I0I3"/>
<dbReference type="GeneID" id="71052177"/>
<dbReference type="Gene3D" id="3.40.630.10">
    <property type="entry name" value="Zn peptidases"/>
    <property type="match status" value="1"/>
</dbReference>
<accession>A0A2H1I0I3</accession>
<sequence length="96" mass="9983">MPAQPAEATISEITDLITFDTTSRDSNLPLIDHVVDRLKAAGIESQRVPNAEGTKANLLATLPAADGSTSGGIVLSGHTDVVPVDGQDWSSDPFTP</sequence>
<organism evidence="1 2">
    <name type="scientific">Brevibacterium aurantiacum</name>
    <dbReference type="NCBI Taxonomy" id="273384"/>
    <lineage>
        <taxon>Bacteria</taxon>
        <taxon>Bacillati</taxon>
        <taxon>Actinomycetota</taxon>
        <taxon>Actinomycetes</taxon>
        <taxon>Micrococcales</taxon>
        <taxon>Brevibacteriaceae</taxon>
        <taxon>Brevibacterium</taxon>
    </lineage>
</organism>
<dbReference type="GO" id="GO:0008777">
    <property type="term" value="F:acetylornithine deacetylase activity"/>
    <property type="evidence" value="ECO:0007669"/>
    <property type="project" value="UniProtKB-EC"/>
</dbReference>
<protein>
    <submittedName>
        <fullName evidence="1">Acetylornithine deacetylase</fullName>
        <ecNumber evidence="1">3.5.1.16</ecNumber>
    </submittedName>
</protein>
<dbReference type="Proteomes" id="UP000234327">
    <property type="component" value="Unassembled WGS sequence"/>
</dbReference>
<evidence type="ECO:0000313" key="1">
    <source>
        <dbReference type="EMBL" id="SMX68658.1"/>
    </source>
</evidence>
<evidence type="ECO:0000313" key="2">
    <source>
        <dbReference type="Proteomes" id="UP000234327"/>
    </source>
</evidence>
<dbReference type="RefSeq" id="WP_226984299.1">
    <property type="nucleotide sequence ID" value="NZ_CP025333.1"/>
</dbReference>
<proteinExistence type="predicted"/>
<gene>
    <name evidence="1" type="ORF">BAURA63_00723</name>
</gene>
<dbReference type="SUPFAM" id="SSF53187">
    <property type="entry name" value="Zn-dependent exopeptidases"/>
    <property type="match status" value="1"/>
</dbReference>
<name>A0A2H1I0I3_BREAU</name>
<dbReference type="EMBL" id="FXYZ01000002">
    <property type="protein sequence ID" value="SMX68658.1"/>
    <property type="molecule type" value="Genomic_DNA"/>
</dbReference>
<keyword evidence="1" id="KW-0378">Hydrolase</keyword>